<dbReference type="InterPro" id="IPR018929">
    <property type="entry name" value="DUF2510"/>
</dbReference>
<feature type="compositionally biased region" description="Pro residues" evidence="6">
    <location>
        <begin position="56"/>
        <end position="66"/>
    </location>
</feature>
<dbReference type="Pfam" id="PF06271">
    <property type="entry name" value="RDD"/>
    <property type="match status" value="1"/>
</dbReference>
<feature type="transmembrane region" description="Helical" evidence="7">
    <location>
        <begin position="89"/>
        <end position="108"/>
    </location>
</feature>
<feature type="domain" description="RDD" evidence="8">
    <location>
        <begin position="83"/>
        <end position="234"/>
    </location>
</feature>
<evidence type="ECO:0000256" key="3">
    <source>
        <dbReference type="ARBA" id="ARBA00022692"/>
    </source>
</evidence>
<dbReference type="RefSeq" id="WP_370717210.1">
    <property type="nucleotide sequence ID" value="NZ_JBGGTQ010000001.1"/>
</dbReference>
<reference evidence="10 11" key="1">
    <citation type="submission" date="2024-07" db="EMBL/GenBank/DDBJ databases">
        <authorList>
            <person name="Thanompreechachai J."/>
            <person name="Duangmal K."/>
        </authorList>
    </citation>
    <scope>NUCLEOTIDE SEQUENCE [LARGE SCALE GENOMIC DNA]</scope>
    <source>
        <strain evidence="10 11">TBRC 1896</strain>
    </source>
</reference>
<evidence type="ECO:0000259" key="9">
    <source>
        <dbReference type="Pfam" id="PF10708"/>
    </source>
</evidence>
<keyword evidence="2" id="KW-1003">Cell membrane</keyword>
<sequence length="241" mass="26626">MSTPPGWYPDPSDPRSTDLRWWDGARWTEHVHAQQPSARPPSLTKAPVNPYAGPHQPHPQYPPSQYPAPGVKAIATPDGQALGGLGFRLLARIVDWVLVSVIATLAGWSSLRTLTAQVDSATAALVAGDTQTYLDQLVVATQGSAARSLTFIVLAVSAVYTILTLRFYGATPGKALFRLRVRDWNRSGHPGWLQCISRWVGCDMLGQIIPLYLLLDFLWPCWDQRKQALHDKLARTVVVKR</sequence>
<feature type="transmembrane region" description="Helical" evidence="7">
    <location>
        <begin position="149"/>
        <end position="168"/>
    </location>
</feature>
<comment type="caution">
    <text evidence="10">The sequence shown here is derived from an EMBL/GenBank/DDBJ whole genome shotgun (WGS) entry which is preliminary data.</text>
</comment>
<proteinExistence type="predicted"/>
<dbReference type="EMBL" id="JBGGTQ010000001">
    <property type="protein sequence ID" value="MEZ0491186.1"/>
    <property type="molecule type" value="Genomic_DNA"/>
</dbReference>
<dbReference type="InterPro" id="IPR051791">
    <property type="entry name" value="Pra-immunoreactive"/>
</dbReference>
<evidence type="ECO:0000256" key="6">
    <source>
        <dbReference type="SAM" id="MobiDB-lite"/>
    </source>
</evidence>
<organism evidence="10 11">
    <name type="scientific">Kineococcus mangrovi</name>
    <dbReference type="NCBI Taxonomy" id="1660183"/>
    <lineage>
        <taxon>Bacteria</taxon>
        <taxon>Bacillati</taxon>
        <taxon>Actinomycetota</taxon>
        <taxon>Actinomycetes</taxon>
        <taxon>Kineosporiales</taxon>
        <taxon>Kineosporiaceae</taxon>
        <taxon>Kineococcus</taxon>
    </lineage>
</organism>
<dbReference type="InterPro" id="IPR010432">
    <property type="entry name" value="RDD"/>
</dbReference>
<keyword evidence="4 7" id="KW-1133">Transmembrane helix</keyword>
<name>A0ABV4I1M4_9ACTN</name>
<dbReference type="PANTHER" id="PTHR36115">
    <property type="entry name" value="PROLINE-RICH ANTIGEN HOMOLOG-RELATED"/>
    <property type="match status" value="1"/>
</dbReference>
<protein>
    <submittedName>
        <fullName evidence="10">RDD family protein</fullName>
    </submittedName>
</protein>
<keyword evidence="11" id="KW-1185">Reference proteome</keyword>
<evidence type="ECO:0000313" key="10">
    <source>
        <dbReference type="EMBL" id="MEZ0491186.1"/>
    </source>
</evidence>
<keyword evidence="3 7" id="KW-0812">Transmembrane</keyword>
<evidence type="ECO:0000256" key="5">
    <source>
        <dbReference type="ARBA" id="ARBA00023136"/>
    </source>
</evidence>
<evidence type="ECO:0000259" key="8">
    <source>
        <dbReference type="Pfam" id="PF06271"/>
    </source>
</evidence>
<evidence type="ECO:0000313" key="11">
    <source>
        <dbReference type="Proteomes" id="UP001566476"/>
    </source>
</evidence>
<evidence type="ECO:0000256" key="4">
    <source>
        <dbReference type="ARBA" id="ARBA00022989"/>
    </source>
</evidence>
<evidence type="ECO:0000256" key="1">
    <source>
        <dbReference type="ARBA" id="ARBA00004651"/>
    </source>
</evidence>
<accession>A0ABV4I1M4</accession>
<evidence type="ECO:0000256" key="2">
    <source>
        <dbReference type="ARBA" id="ARBA00022475"/>
    </source>
</evidence>
<evidence type="ECO:0000256" key="7">
    <source>
        <dbReference type="SAM" id="Phobius"/>
    </source>
</evidence>
<feature type="region of interest" description="Disordered" evidence="6">
    <location>
        <begin position="30"/>
        <end position="68"/>
    </location>
</feature>
<feature type="domain" description="DUF2510" evidence="9">
    <location>
        <begin position="5"/>
        <end position="38"/>
    </location>
</feature>
<comment type="subcellular location">
    <subcellularLocation>
        <location evidence="1">Cell membrane</location>
        <topology evidence="1">Multi-pass membrane protein</topology>
    </subcellularLocation>
</comment>
<keyword evidence="5 7" id="KW-0472">Membrane</keyword>
<dbReference type="Pfam" id="PF10708">
    <property type="entry name" value="DUF2510"/>
    <property type="match status" value="1"/>
</dbReference>
<dbReference type="Proteomes" id="UP001566476">
    <property type="component" value="Unassembled WGS sequence"/>
</dbReference>
<gene>
    <name evidence="10" type="ORF">AB2L28_02915</name>
</gene>